<keyword evidence="2" id="KW-1185">Reference proteome</keyword>
<reference evidence="1" key="1">
    <citation type="submission" date="2018-12" db="EMBL/GenBank/DDBJ databases">
        <authorList>
            <person name="Will S."/>
            <person name="Neumann-Schaal M."/>
            <person name="Henke P."/>
        </authorList>
    </citation>
    <scope>NUCLEOTIDE SEQUENCE</scope>
    <source>
        <strain evidence="1">PCC 7102</strain>
    </source>
</reference>
<evidence type="ECO:0000313" key="1">
    <source>
        <dbReference type="EMBL" id="RUT00834.1"/>
    </source>
</evidence>
<reference evidence="1" key="2">
    <citation type="journal article" date="2019" name="Genome Biol. Evol.">
        <title>Day and night: Metabolic profiles and evolutionary relationships of six axenic non-marine cyanobacteria.</title>
        <authorList>
            <person name="Will S.E."/>
            <person name="Henke P."/>
            <person name="Boedeker C."/>
            <person name="Huang S."/>
            <person name="Brinkmann H."/>
            <person name="Rohde M."/>
            <person name="Jarek M."/>
            <person name="Friedl T."/>
            <person name="Seufert S."/>
            <person name="Schumacher M."/>
            <person name="Overmann J."/>
            <person name="Neumann-Schaal M."/>
            <person name="Petersen J."/>
        </authorList>
    </citation>
    <scope>NUCLEOTIDE SEQUENCE [LARGE SCALE GENOMIC DNA]</scope>
    <source>
        <strain evidence="1">PCC 7102</strain>
    </source>
</reference>
<gene>
    <name evidence="1" type="ORF">DSM106972_072430</name>
</gene>
<protein>
    <submittedName>
        <fullName evidence="1">Uncharacterized protein</fullName>
    </submittedName>
</protein>
<dbReference type="EMBL" id="RSCL01000022">
    <property type="protein sequence ID" value="RUT00834.1"/>
    <property type="molecule type" value="Genomic_DNA"/>
</dbReference>
<dbReference type="Proteomes" id="UP000271624">
    <property type="component" value="Unassembled WGS sequence"/>
</dbReference>
<evidence type="ECO:0000313" key="2">
    <source>
        <dbReference type="Proteomes" id="UP000271624"/>
    </source>
</evidence>
<accession>A0A433V417</accession>
<organism evidence="1 2">
    <name type="scientific">Dulcicalothrix desertica PCC 7102</name>
    <dbReference type="NCBI Taxonomy" id="232991"/>
    <lineage>
        <taxon>Bacteria</taxon>
        <taxon>Bacillati</taxon>
        <taxon>Cyanobacteriota</taxon>
        <taxon>Cyanophyceae</taxon>
        <taxon>Nostocales</taxon>
        <taxon>Calotrichaceae</taxon>
        <taxon>Dulcicalothrix</taxon>
    </lineage>
</organism>
<proteinExistence type="predicted"/>
<sequence length="48" mass="5472">MLRVFGKVKGNDDVVVDLNRNVAARDVGELEEVEDDVDPPLTDIYRRE</sequence>
<comment type="caution">
    <text evidence="1">The sequence shown here is derived from an EMBL/GenBank/DDBJ whole genome shotgun (WGS) entry which is preliminary data.</text>
</comment>
<name>A0A433V417_9CYAN</name>
<dbReference type="AlphaFoldDB" id="A0A433V417"/>